<reference evidence="1" key="1">
    <citation type="submission" date="2023-07" db="EMBL/GenBank/DDBJ databases">
        <title>Sorghum-associated microbial communities from plants grown in Nebraska, USA.</title>
        <authorList>
            <person name="Schachtman D."/>
        </authorList>
    </citation>
    <scope>NUCLEOTIDE SEQUENCE</scope>
    <source>
        <strain evidence="1">2697</strain>
    </source>
</reference>
<protein>
    <submittedName>
        <fullName evidence="1">Uncharacterized protein</fullName>
    </submittedName>
</protein>
<accession>A0ACC6KS19</accession>
<organism evidence="1 2">
    <name type="scientific">Pedobacter africanus</name>
    <dbReference type="NCBI Taxonomy" id="151894"/>
    <lineage>
        <taxon>Bacteria</taxon>
        <taxon>Pseudomonadati</taxon>
        <taxon>Bacteroidota</taxon>
        <taxon>Sphingobacteriia</taxon>
        <taxon>Sphingobacteriales</taxon>
        <taxon>Sphingobacteriaceae</taxon>
        <taxon>Pedobacter</taxon>
    </lineage>
</organism>
<evidence type="ECO:0000313" key="1">
    <source>
        <dbReference type="EMBL" id="MDR6781985.1"/>
    </source>
</evidence>
<evidence type="ECO:0000313" key="2">
    <source>
        <dbReference type="Proteomes" id="UP001246858"/>
    </source>
</evidence>
<name>A0ACC6KS19_9SPHI</name>
<dbReference type="EMBL" id="JAVDTF010000001">
    <property type="protein sequence ID" value="MDR6781985.1"/>
    <property type="molecule type" value="Genomic_DNA"/>
</dbReference>
<proteinExistence type="predicted"/>
<comment type="caution">
    <text evidence="1">The sequence shown here is derived from an EMBL/GenBank/DDBJ whole genome shotgun (WGS) entry which is preliminary data.</text>
</comment>
<dbReference type="Proteomes" id="UP001246858">
    <property type="component" value="Unassembled WGS sequence"/>
</dbReference>
<sequence>MTKIKNAIAFILMVFVFTAAANARQTDRKIAFTAKTKDGSAVPVYLYHLHNMPGYFYAYLTTPVCEEGICYNISIGLYWDLLGNFSKYELPPDSLLTKFDHQPFTPQDHEKMYSLLKDKSSPLGIYEAEDLVDREASIPSRVKVDVVTGATNPSLKNAVVSGAVYSSHTLWHIVNGPIAERIARYTDSLMNKQLLNQFMLSDNYHYQYYALEKIQNAEVEQYIPQLIRLVSSGSAYIPYFAIAKLPDKVWQMPKYQEQLVAMMPRLDFKLQNEMLGHLKDVTVSQATGKMLKDHIKLLKGQQVQKALDIIKKQEIFTNQ</sequence>
<gene>
    <name evidence="1" type="ORF">J2X78_000537</name>
</gene>
<keyword evidence="2" id="KW-1185">Reference proteome</keyword>